<protein>
    <submittedName>
        <fullName evidence="1">Uncharacterized protein</fullName>
    </submittedName>
</protein>
<evidence type="ECO:0000313" key="1">
    <source>
        <dbReference type="EMBL" id="CAI8875993.1"/>
    </source>
</evidence>
<gene>
    <name evidence="1" type="ORF">MSZNOR_2973</name>
</gene>
<dbReference type="Proteomes" id="UP001162030">
    <property type="component" value="Chromosome"/>
</dbReference>
<organism evidence="1 2">
    <name type="scientific">Methylocaldum szegediense</name>
    <dbReference type="NCBI Taxonomy" id="73780"/>
    <lineage>
        <taxon>Bacteria</taxon>
        <taxon>Pseudomonadati</taxon>
        <taxon>Pseudomonadota</taxon>
        <taxon>Gammaproteobacteria</taxon>
        <taxon>Methylococcales</taxon>
        <taxon>Methylococcaceae</taxon>
        <taxon>Methylocaldum</taxon>
    </lineage>
</organism>
<sequence length="75" mass="8485">MPFVGRESFPDTTARPTAFVGKGLSTYDRATLYIGWRVPCASARTKPRRRNYSARFPNSPHRKSKYFTAFRGPGA</sequence>
<accession>A0ABM9I407</accession>
<dbReference type="EMBL" id="OX458333">
    <property type="protein sequence ID" value="CAI8875993.1"/>
    <property type="molecule type" value="Genomic_DNA"/>
</dbReference>
<evidence type="ECO:0000313" key="2">
    <source>
        <dbReference type="Proteomes" id="UP001162030"/>
    </source>
</evidence>
<keyword evidence="2" id="KW-1185">Reference proteome</keyword>
<reference evidence="1 2" key="1">
    <citation type="submission" date="2023-03" db="EMBL/GenBank/DDBJ databases">
        <authorList>
            <person name="Pearce D."/>
        </authorList>
    </citation>
    <scope>NUCLEOTIDE SEQUENCE [LARGE SCALE GENOMIC DNA]</scope>
    <source>
        <strain evidence="1">Msz</strain>
    </source>
</reference>
<name>A0ABM9I407_9GAMM</name>
<proteinExistence type="predicted"/>